<evidence type="ECO:0000256" key="11">
    <source>
        <dbReference type="SAM" id="MobiDB-lite"/>
    </source>
</evidence>
<dbReference type="InterPro" id="IPR001005">
    <property type="entry name" value="SANT/Myb"/>
</dbReference>
<feature type="region of interest" description="Disordered" evidence="11">
    <location>
        <begin position="448"/>
        <end position="481"/>
    </location>
</feature>
<protein>
    <recommendedName>
        <fullName evidence="8">Pre-mRNA-splicing factor CEF1</fullName>
    </recommendedName>
    <alternativeName>
        <fullName evidence="9">Pre-mRNA-splicing factor cef1</fullName>
    </alternativeName>
</protein>
<feature type="region of interest" description="Disordered" evidence="11">
    <location>
        <begin position="508"/>
        <end position="533"/>
    </location>
</feature>
<feature type="compositionally biased region" description="Polar residues" evidence="11">
    <location>
        <begin position="457"/>
        <end position="469"/>
    </location>
</feature>
<evidence type="ECO:0000256" key="8">
    <source>
        <dbReference type="ARBA" id="ARBA00034837"/>
    </source>
</evidence>
<keyword evidence="10" id="KW-0175">Coiled coil</keyword>
<dbReference type="InterPro" id="IPR017930">
    <property type="entry name" value="Myb_dom"/>
</dbReference>
<dbReference type="SUPFAM" id="SSF46689">
    <property type="entry name" value="Homeodomain-like"/>
    <property type="match status" value="1"/>
</dbReference>
<dbReference type="OrthoDB" id="1410009at2759"/>
<evidence type="ECO:0000313" key="14">
    <source>
        <dbReference type="EMBL" id="OCF59487.1"/>
    </source>
</evidence>
<proteinExistence type="inferred from homology"/>
<dbReference type="GO" id="GO:0005681">
    <property type="term" value="C:spliceosomal complex"/>
    <property type="evidence" value="ECO:0007669"/>
    <property type="project" value="UniProtKB-KW"/>
</dbReference>
<keyword evidence="3" id="KW-0747">Spliceosome</keyword>
<dbReference type="Pfam" id="PF11831">
    <property type="entry name" value="Myb_Cef"/>
    <property type="match status" value="1"/>
</dbReference>
<evidence type="ECO:0000313" key="15">
    <source>
        <dbReference type="Proteomes" id="UP000092583"/>
    </source>
</evidence>
<name>A0A1B9IVE0_9TREE</name>
<dbReference type="CDD" id="cd00167">
    <property type="entry name" value="SANT"/>
    <property type="match status" value="1"/>
</dbReference>
<evidence type="ECO:0000256" key="2">
    <source>
        <dbReference type="ARBA" id="ARBA00022664"/>
    </source>
</evidence>
<dbReference type="FunFam" id="1.10.10.60:FF:000021">
    <property type="entry name" value="CDC5 cell division cycle 5-like"/>
    <property type="match status" value="1"/>
</dbReference>
<dbReference type="InterPro" id="IPR047240">
    <property type="entry name" value="SANT_CDC5L_II"/>
</dbReference>
<feature type="domain" description="Myb-like" evidence="12">
    <location>
        <begin position="62"/>
        <end position="111"/>
    </location>
</feature>
<dbReference type="Gene3D" id="1.10.10.60">
    <property type="entry name" value="Homeodomain-like"/>
    <property type="match status" value="2"/>
</dbReference>
<evidence type="ECO:0000256" key="9">
    <source>
        <dbReference type="ARBA" id="ARBA00069095"/>
    </source>
</evidence>
<organism evidence="14 15">
    <name type="scientific">Kwoniella mangroviensis CBS 10435</name>
    <dbReference type="NCBI Taxonomy" id="1331196"/>
    <lineage>
        <taxon>Eukaryota</taxon>
        <taxon>Fungi</taxon>
        <taxon>Dikarya</taxon>
        <taxon>Basidiomycota</taxon>
        <taxon>Agaricomycotina</taxon>
        <taxon>Tremellomycetes</taxon>
        <taxon>Tremellales</taxon>
        <taxon>Cryptococcaceae</taxon>
        <taxon>Kwoniella</taxon>
    </lineage>
</organism>
<dbReference type="PROSITE" id="PS50090">
    <property type="entry name" value="MYB_LIKE"/>
    <property type="match status" value="2"/>
</dbReference>
<feature type="compositionally biased region" description="Basic and acidic residues" evidence="11">
    <location>
        <begin position="137"/>
        <end position="159"/>
    </location>
</feature>
<feature type="compositionally biased region" description="Basic and acidic residues" evidence="11">
    <location>
        <begin position="271"/>
        <end position="285"/>
    </location>
</feature>
<dbReference type="PROSITE" id="PS51294">
    <property type="entry name" value="HTH_MYB"/>
    <property type="match status" value="2"/>
</dbReference>
<evidence type="ECO:0000259" key="12">
    <source>
        <dbReference type="PROSITE" id="PS50090"/>
    </source>
</evidence>
<evidence type="ECO:0000256" key="5">
    <source>
        <dbReference type="ARBA" id="ARBA00023125"/>
    </source>
</evidence>
<gene>
    <name evidence="14" type="ORF">L486_02154</name>
</gene>
<dbReference type="InterPro" id="IPR009057">
    <property type="entry name" value="Homeodomain-like_sf"/>
</dbReference>
<dbReference type="Pfam" id="PF13921">
    <property type="entry name" value="Myb_DNA-bind_6"/>
    <property type="match status" value="1"/>
</dbReference>
<reference evidence="14 15" key="1">
    <citation type="submission" date="2013-07" db="EMBL/GenBank/DDBJ databases">
        <title>The Genome Sequence of Kwoniella mangroviensis CBS10435.</title>
        <authorList>
            <consortium name="The Broad Institute Genome Sequencing Platform"/>
            <person name="Cuomo C."/>
            <person name="Litvintseva A."/>
            <person name="Chen Y."/>
            <person name="Heitman J."/>
            <person name="Sun S."/>
            <person name="Springer D."/>
            <person name="Dromer F."/>
            <person name="Young S.K."/>
            <person name="Zeng Q."/>
            <person name="Gargeya S."/>
            <person name="Fitzgerald M."/>
            <person name="Abouelleil A."/>
            <person name="Alvarado L."/>
            <person name="Berlin A.M."/>
            <person name="Chapman S.B."/>
            <person name="Dewar J."/>
            <person name="Goldberg J."/>
            <person name="Griggs A."/>
            <person name="Gujja S."/>
            <person name="Hansen M."/>
            <person name="Howarth C."/>
            <person name="Imamovic A."/>
            <person name="Larimer J."/>
            <person name="McCowan C."/>
            <person name="Murphy C."/>
            <person name="Pearson M."/>
            <person name="Priest M."/>
            <person name="Roberts A."/>
            <person name="Saif S."/>
            <person name="Shea T."/>
            <person name="Sykes S."/>
            <person name="Wortman J."/>
            <person name="Nusbaum C."/>
            <person name="Birren B."/>
        </authorList>
    </citation>
    <scope>NUCLEOTIDE SEQUENCE [LARGE SCALE GENOMIC DNA]</scope>
    <source>
        <strain evidence="14 15">CBS 10435</strain>
    </source>
</reference>
<dbReference type="CDD" id="cd11659">
    <property type="entry name" value="SANT_CDC5_II"/>
    <property type="match status" value="1"/>
</dbReference>
<dbReference type="InterPro" id="IPR021786">
    <property type="entry name" value="Cdc5p/Cef1_C"/>
</dbReference>
<sequence>MVSEQLVSVRIIIKGGVWRNTEDEILKAAISKYGKNQWARISSLLVRKTPKQCKARWYEWLDPSIKKVEWSKTEDEKLLHLAKLMPTQWRTIAPIVGRTATQCLERYQKLLDDAEAKDNEELGLGAGENVEARPAADVRGLKPGEIDTDPETRAARPDPIDMDDDEKEMLSEARARLANTQGKKAKRKARERQLEEARRLAFLQKKRELKAAGINLRPKTKKKGMDYNADIPFEKQPAPGFYDVAEENAKVYAAPVGQSLRALEGKRKQELEELEEKKKRQKGNDGKSNQTAQFVQAREAQIKKLKEQEQIIRRRKLNLPMPQVGEQELEDIVKIGQAGELARELVGGEGSGSKATEGLLGEYESLGQARMARTPRTGPQQDNVMAEARNLRNMLNAQTPLLGDENTPFHGGDTGGTGFEGATPRHGVAPTPNPLATPARGGVLATPRTVGGVGATPSRTPRDNLSINDGESYYGETPRDEKRRIADARRALKAGFAALPKPENNFELAETEEDEEEEDQAVPLSEEDAAERDRRLKAARELEEKLELERRSTVVKQNLPRPVNVNTYKILEELNSVEADADSAMVAAFRMVNLEVAMLMKHDSIAHPLPGTSTPGGTASDYDMPEDDFVAAAKQAIHSELAGQLGLPGASDEQLKLAISSNFSEDQDQNANDFSASWSSQDTQENLIYSPTLRKYVEKSSLSEDELRECFLANIELTKEKVISEATKASKAEKKLAKQLGGYQMINSKHKSKISELMEEIQQSKRDYETFQMLRTIEESGTPARLEKIKDEVDILQRKERDLQARYAELIDERRERLSKIEQLEEDKMVLQAQAALDAQGGEIEVNGDDVEINGN</sequence>
<dbReference type="EMBL" id="KI669460">
    <property type="protein sequence ID" value="OCF59487.1"/>
    <property type="molecule type" value="Genomic_DNA"/>
</dbReference>
<keyword evidence="5" id="KW-0238">DNA-binding</keyword>
<feature type="domain" description="HTH myb-type" evidence="13">
    <location>
        <begin position="10"/>
        <end position="65"/>
    </location>
</feature>
<evidence type="ECO:0000256" key="3">
    <source>
        <dbReference type="ARBA" id="ARBA00022728"/>
    </source>
</evidence>
<feature type="domain" description="Myb-like" evidence="12">
    <location>
        <begin position="10"/>
        <end position="61"/>
    </location>
</feature>
<keyword evidence="15" id="KW-1185">Reference proteome</keyword>
<dbReference type="STRING" id="1331196.A0A1B9IVE0"/>
<dbReference type="AlphaFoldDB" id="A0A1B9IVE0"/>
<evidence type="ECO:0000256" key="6">
    <source>
        <dbReference type="ARBA" id="ARBA00023187"/>
    </source>
</evidence>
<dbReference type="GO" id="GO:0000974">
    <property type="term" value="C:Prp19 complex"/>
    <property type="evidence" value="ECO:0007669"/>
    <property type="project" value="InterPro"/>
</dbReference>
<keyword evidence="2" id="KW-0507">mRNA processing</keyword>
<dbReference type="Proteomes" id="UP000092583">
    <property type="component" value="Unassembled WGS sequence"/>
</dbReference>
<keyword evidence="6" id="KW-0508">mRNA splicing</keyword>
<dbReference type="InterPro" id="IPR047242">
    <property type="entry name" value="CDC5L/Cef1"/>
</dbReference>
<keyword evidence="7" id="KW-0539">Nucleus</keyword>
<dbReference type="SMART" id="SM00717">
    <property type="entry name" value="SANT"/>
    <property type="match status" value="2"/>
</dbReference>
<keyword evidence="4" id="KW-0677">Repeat</keyword>
<accession>A0A1B9IVE0</accession>
<feature type="coiled-coil region" evidence="10">
    <location>
        <begin position="747"/>
        <end position="834"/>
    </location>
</feature>
<feature type="domain" description="HTH myb-type" evidence="13">
    <location>
        <begin position="66"/>
        <end position="115"/>
    </location>
</feature>
<evidence type="ECO:0000256" key="4">
    <source>
        <dbReference type="ARBA" id="ARBA00022737"/>
    </source>
</evidence>
<feature type="region of interest" description="Disordered" evidence="11">
    <location>
        <begin position="271"/>
        <end position="291"/>
    </location>
</feature>
<feature type="compositionally biased region" description="Acidic residues" evidence="11">
    <location>
        <begin position="509"/>
        <end position="530"/>
    </location>
</feature>
<dbReference type="PANTHER" id="PTHR45885">
    <property type="entry name" value="CELL DIVISION CYCLE 5-LIKE PROTEIN"/>
    <property type="match status" value="1"/>
</dbReference>
<dbReference type="GO" id="GO:0003677">
    <property type="term" value="F:DNA binding"/>
    <property type="evidence" value="ECO:0007669"/>
    <property type="project" value="UniProtKB-KW"/>
</dbReference>
<evidence type="ECO:0000256" key="10">
    <source>
        <dbReference type="SAM" id="Coils"/>
    </source>
</evidence>
<evidence type="ECO:0000256" key="1">
    <source>
        <dbReference type="ARBA" id="ARBA00010506"/>
    </source>
</evidence>
<dbReference type="GO" id="GO:0000398">
    <property type="term" value="P:mRNA splicing, via spliceosome"/>
    <property type="evidence" value="ECO:0007669"/>
    <property type="project" value="InterPro"/>
</dbReference>
<reference evidence="15" key="2">
    <citation type="submission" date="2013-12" db="EMBL/GenBank/DDBJ databases">
        <title>Evolution of pathogenesis and genome organization in the Tremellales.</title>
        <authorList>
            <person name="Cuomo C."/>
            <person name="Litvintseva A."/>
            <person name="Heitman J."/>
            <person name="Chen Y."/>
            <person name="Sun S."/>
            <person name="Springer D."/>
            <person name="Dromer F."/>
            <person name="Young S."/>
            <person name="Zeng Q."/>
            <person name="Chapman S."/>
            <person name="Gujja S."/>
            <person name="Saif S."/>
            <person name="Birren B."/>
        </authorList>
    </citation>
    <scope>NUCLEOTIDE SEQUENCE [LARGE SCALE GENOMIC DNA]</scope>
    <source>
        <strain evidence="15">CBS 10435</strain>
    </source>
</reference>
<feature type="region of interest" description="Disordered" evidence="11">
    <location>
        <begin position="137"/>
        <end position="163"/>
    </location>
</feature>
<evidence type="ECO:0000256" key="7">
    <source>
        <dbReference type="ARBA" id="ARBA00023242"/>
    </source>
</evidence>
<dbReference type="PANTHER" id="PTHR45885:SF1">
    <property type="entry name" value="CELL DIVISION CYCLE 5-LIKE PROTEIN"/>
    <property type="match status" value="1"/>
</dbReference>
<evidence type="ECO:0000259" key="13">
    <source>
        <dbReference type="PROSITE" id="PS51294"/>
    </source>
</evidence>
<comment type="similarity">
    <text evidence="1">Belongs to the CEF1 family.</text>
</comment>